<evidence type="ECO:0000313" key="3">
    <source>
        <dbReference type="Proteomes" id="UP000008495"/>
    </source>
</evidence>
<name>K6V8D2_9MICO</name>
<dbReference type="RefSeq" id="WP_006503233.1">
    <property type="nucleotide sequence ID" value="NZ_BAGZ01000009.1"/>
</dbReference>
<protein>
    <recommendedName>
        <fullName evidence="1">N-acetyltransferase domain-containing protein</fullName>
    </recommendedName>
</protein>
<accession>K6V8D2</accession>
<dbReference type="Proteomes" id="UP000008495">
    <property type="component" value="Unassembled WGS sequence"/>
</dbReference>
<evidence type="ECO:0000313" key="2">
    <source>
        <dbReference type="EMBL" id="GAB78478.1"/>
    </source>
</evidence>
<reference evidence="2 3" key="1">
    <citation type="submission" date="2012-08" db="EMBL/GenBank/DDBJ databases">
        <title>Whole genome shotgun sequence of Austwickia chelonae NBRC 105200.</title>
        <authorList>
            <person name="Yoshida I."/>
            <person name="Hosoyama A."/>
            <person name="Tsuchikane K."/>
            <person name="Katsumata H."/>
            <person name="Ando Y."/>
            <person name="Ohji S."/>
            <person name="Hamada M."/>
            <person name="Tamura T."/>
            <person name="Yamazoe A."/>
            <person name="Yamazaki S."/>
            <person name="Fujita N."/>
        </authorList>
    </citation>
    <scope>NUCLEOTIDE SEQUENCE [LARGE SCALE GENOMIC DNA]</scope>
    <source>
        <strain evidence="2 3">NBRC 105200</strain>
    </source>
</reference>
<dbReference type="PROSITE" id="PS51186">
    <property type="entry name" value="GNAT"/>
    <property type="match status" value="1"/>
</dbReference>
<dbReference type="InterPro" id="IPR000182">
    <property type="entry name" value="GNAT_dom"/>
</dbReference>
<evidence type="ECO:0000259" key="1">
    <source>
        <dbReference type="PROSITE" id="PS51186"/>
    </source>
</evidence>
<keyword evidence="3" id="KW-1185">Reference proteome</keyword>
<feature type="domain" description="N-acetyltransferase" evidence="1">
    <location>
        <begin position="8"/>
        <end position="163"/>
    </location>
</feature>
<sequence>MSWPRCSVVGEGLPHEADVLALFGRCEDYFVAATGFPAAAGDVQSLFYSLPPGVDLEMKRLLVIRDGNTVVGLVDVIDNYPDVDSCSVGIFLIEPGSRRQGLGRHMALRLAEELRRLGRKRVTATCPRDWAPGIAFLEHLGFQIDAPERPGPEIGNRLRKSVEYHLCSATLDLAS</sequence>
<dbReference type="Gene3D" id="3.40.630.30">
    <property type="match status" value="1"/>
</dbReference>
<dbReference type="SUPFAM" id="SSF55729">
    <property type="entry name" value="Acyl-CoA N-acyltransferases (Nat)"/>
    <property type="match status" value="1"/>
</dbReference>
<dbReference type="GO" id="GO:0016747">
    <property type="term" value="F:acyltransferase activity, transferring groups other than amino-acyl groups"/>
    <property type="evidence" value="ECO:0007669"/>
    <property type="project" value="InterPro"/>
</dbReference>
<comment type="caution">
    <text evidence="2">The sequence shown here is derived from an EMBL/GenBank/DDBJ whole genome shotgun (WGS) entry which is preliminary data.</text>
</comment>
<dbReference type="Pfam" id="PF00583">
    <property type="entry name" value="Acetyltransf_1"/>
    <property type="match status" value="1"/>
</dbReference>
<dbReference type="CDD" id="cd04301">
    <property type="entry name" value="NAT_SF"/>
    <property type="match status" value="1"/>
</dbReference>
<proteinExistence type="predicted"/>
<dbReference type="InterPro" id="IPR016181">
    <property type="entry name" value="Acyl_CoA_acyltransferase"/>
</dbReference>
<dbReference type="AlphaFoldDB" id="K6V8D2"/>
<dbReference type="eggNOG" id="COG1670">
    <property type="taxonomic scope" value="Bacteria"/>
</dbReference>
<dbReference type="EMBL" id="BAGZ01000009">
    <property type="protein sequence ID" value="GAB78478.1"/>
    <property type="molecule type" value="Genomic_DNA"/>
</dbReference>
<dbReference type="OrthoDB" id="5637267at2"/>
<organism evidence="2 3">
    <name type="scientific">Austwickia chelonae NBRC 105200</name>
    <dbReference type="NCBI Taxonomy" id="1184607"/>
    <lineage>
        <taxon>Bacteria</taxon>
        <taxon>Bacillati</taxon>
        <taxon>Actinomycetota</taxon>
        <taxon>Actinomycetes</taxon>
        <taxon>Micrococcales</taxon>
        <taxon>Dermatophilaceae</taxon>
        <taxon>Austwickia</taxon>
    </lineage>
</organism>
<gene>
    <name evidence="2" type="ORF">AUCHE_09_00830</name>
</gene>